<protein>
    <recommendedName>
        <fullName evidence="3">Peptidase inhibitor family I36</fullName>
    </recommendedName>
</protein>
<dbReference type="Proteomes" id="UP001501094">
    <property type="component" value="Unassembled WGS sequence"/>
</dbReference>
<evidence type="ECO:0000313" key="1">
    <source>
        <dbReference type="EMBL" id="GAA1870190.1"/>
    </source>
</evidence>
<keyword evidence="2" id="KW-1185">Reference proteome</keyword>
<reference evidence="2" key="1">
    <citation type="journal article" date="2019" name="Int. J. Syst. Evol. Microbiol.">
        <title>The Global Catalogue of Microorganisms (GCM) 10K type strain sequencing project: providing services to taxonomists for standard genome sequencing and annotation.</title>
        <authorList>
            <consortium name="The Broad Institute Genomics Platform"/>
            <consortium name="The Broad Institute Genome Sequencing Center for Infectious Disease"/>
            <person name="Wu L."/>
            <person name="Ma J."/>
        </authorList>
    </citation>
    <scope>NUCLEOTIDE SEQUENCE [LARGE SCALE GENOMIC DNA]</scope>
    <source>
        <strain evidence="2">JCM 14326</strain>
    </source>
</reference>
<dbReference type="RefSeq" id="WP_344104705.1">
    <property type="nucleotide sequence ID" value="NZ_BAAANL010000006.1"/>
</dbReference>
<name>A0ABP4ZTS7_9MICO</name>
<gene>
    <name evidence="1" type="ORF">GCM10009751_31570</name>
</gene>
<dbReference type="EMBL" id="BAAANL010000006">
    <property type="protein sequence ID" value="GAA1870190.1"/>
    <property type="molecule type" value="Genomic_DNA"/>
</dbReference>
<organism evidence="1 2">
    <name type="scientific">Myceligenerans crystallogenes</name>
    <dbReference type="NCBI Taxonomy" id="316335"/>
    <lineage>
        <taxon>Bacteria</taxon>
        <taxon>Bacillati</taxon>
        <taxon>Actinomycetota</taxon>
        <taxon>Actinomycetes</taxon>
        <taxon>Micrococcales</taxon>
        <taxon>Promicromonosporaceae</taxon>
        <taxon>Myceligenerans</taxon>
    </lineage>
</organism>
<accession>A0ABP4ZTS7</accession>
<sequence length="199" mass="21322">MHSSTISRPRATAVGAVLAVLTLVAALFGNIAAADAVEPRDDREYSAGVELSDAARAELQSDIDSILRKHPGGQQISVNEVAWEDGDVVLTLPLPGQRTASALAAAGTRDCPYLHTCLYDDIDWGYPRLALYSCEYIEDLGDYGFDNITTSYHNNQSGNAATRVWDYDEGPGLWTSFAPSSSSYVGATKTDRASAVDPC</sequence>
<evidence type="ECO:0000313" key="2">
    <source>
        <dbReference type="Proteomes" id="UP001501094"/>
    </source>
</evidence>
<evidence type="ECO:0008006" key="3">
    <source>
        <dbReference type="Google" id="ProtNLM"/>
    </source>
</evidence>
<comment type="caution">
    <text evidence="1">The sequence shown here is derived from an EMBL/GenBank/DDBJ whole genome shotgun (WGS) entry which is preliminary data.</text>
</comment>
<proteinExistence type="predicted"/>